<sequence length="57" mass="6816">MWFSYPEKYGHNYDYILYINGSVIYSNHENNNSGNRIYYEDNGFLNLLQQIIPLYGS</sequence>
<accession>A0A6S6R1Z2</accession>
<protein>
    <submittedName>
        <fullName evidence="1">Uncharacterized protein</fullName>
    </submittedName>
</protein>
<gene>
    <name evidence="1" type="ORF">acsn021_37050</name>
</gene>
<dbReference type="EMBL" id="AP023367">
    <property type="protein sequence ID" value="BCJ96136.1"/>
    <property type="molecule type" value="Genomic_DNA"/>
</dbReference>
<evidence type="ECO:0000313" key="1">
    <source>
        <dbReference type="EMBL" id="BCJ96136.1"/>
    </source>
</evidence>
<reference evidence="1 2" key="1">
    <citation type="journal article" date="2016" name="Int. J. Syst. Evol. Microbiol.">
        <title>Descriptions of Anaerotaenia torta gen. nov., sp. nov. and Anaerocolumna cellulosilytica gen. nov., sp. nov. isolated from a methanogenic reactor of cattle waste.</title>
        <authorList>
            <person name="Uek A."/>
            <person name="Ohtaki Y."/>
            <person name="Kaku N."/>
            <person name="Ueki K."/>
        </authorList>
    </citation>
    <scope>NUCLEOTIDE SEQUENCE [LARGE SCALE GENOMIC DNA]</scope>
    <source>
        <strain evidence="1 2">SN021</strain>
    </source>
</reference>
<proteinExistence type="predicted"/>
<organism evidence="1 2">
    <name type="scientific">Anaerocolumna cellulosilytica</name>
    <dbReference type="NCBI Taxonomy" id="433286"/>
    <lineage>
        <taxon>Bacteria</taxon>
        <taxon>Bacillati</taxon>
        <taxon>Bacillota</taxon>
        <taxon>Clostridia</taxon>
        <taxon>Lachnospirales</taxon>
        <taxon>Lachnospiraceae</taxon>
        <taxon>Anaerocolumna</taxon>
    </lineage>
</organism>
<dbReference type="KEGG" id="acel:acsn021_37050"/>
<dbReference type="Proteomes" id="UP000515561">
    <property type="component" value="Chromosome"/>
</dbReference>
<evidence type="ECO:0000313" key="2">
    <source>
        <dbReference type="Proteomes" id="UP000515561"/>
    </source>
</evidence>
<dbReference type="AlphaFoldDB" id="A0A6S6R1Z2"/>
<keyword evidence="2" id="KW-1185">Reference proteome</keyword>
<name>A0A6S6R1Z2_9FIRM</name>